<keyword evidence="1" id="KW-1133">Transmembrane helix</keyword>
<evidence type="ECO:0000313" key="3">
    <source>
        <dbReference type="Proteomes" id="UP001373159"/>
    </source>
</evidence>
<keyword evidence="1" id="KW-0472">Membrane</keyword>
<dbReference type="RefSeq" id="WP_340486142.1">
    <property type="nucleotide sequence ID" value="NZ_JBANDZ010000001.1"/>
</dbReference>
<dbReference type="EMBL" id="JBANBB010000001">
    <property type="protein sequence ID" value="MEK0306238.1"/>
    <property type="molecule type" value="Genomic_DNA"/>
</dbReference>
<sequence>MGDWLLYSFPLYQGLMELKDYQELMDDFDKVSKKWKMVSPWWWLIPVIKIQMERRRGYKILREATKTKSERHQAISFIDKATAWYFVSLAGWFKMITSSYETLESYGAQDNIWLLILLVVLMTTGGTFNAYYRIGGKRVHEKEEELKPSSEVSDE</sequence>
<name>A0ABU8ZLW3_9BIFI</name>
<reference evidence="2 3" key="1">
    <citation type="submission" date="2024-02" db="EMBL/GenBank/DDBJ databases">
        <title>Bifidobacterium honeyensis sp. nov., isolated from the comb honey.</title>
        <authorList>
            <person name="Liu W."/>
            <person name="Li Y."/>
        </authorList>
    </citation>
    <scope>NUCLEOTIDE SEQUENCE [LARGE SCALE GENOMIC DNA]</scope>
    <source>
        <strain evidence="2 3">IMAU50988</strain>
    </source>
</reference>
<comment type="caution">
    <text evidence="2">The sequence shown here is derived from an EMBL/GenBank/DDBJ whole genome shotgun (WGS) entry which is preliminary data.</text>
</comment>
<feature type="transmembrane region" description="Helical" evidence="1">
    <location>
        <begin position="112"/>
        <end position="132"/>
    </location>
</feature>
<evidence type="ECO:0000313" key="2">
    <source>
        <dbReference type="EMBL" id="MEK0306238.1"/>
    </source>
</evidence>
<keyword evidence="1" id="KW-0812">Transmembrane</keyword>
<keyword evidence="3" id="KW-1185">Reference proteome</keyword>
<accession>A0ABU8ZLW3</accession>
<evidence type="ECO:0000256" key="1">
    <source>
        <dbReference type="SAM" id="Phobius"/>
    </source>
</evidence>
<dbReference type="Proteomes" id="UP001373159">
    <property type="component" value="Unassembled WGS sequence"/>
</dbReference>
<gene>
    <name evidence="2" type="ORF">V8P97_01955</name>
</gene>
<protein>
    <submittedName>
        <fullName evidence="2">Uncharacterized protein</fullName>
    </submittedName>
</protein>
<proteinExistence type="predicted"/>
<organism evidence="2 3">
    <name type="scientific">Bifidobacterium favimelis</name>
    <dbReference type="NCBI Taxonomy" id="3122979"/>
    <lineage>
        <taxon>Bacteria</taxon>
        <taxon>Bacillati</taxon>
        <taxon>Actinomycetota</taxon>
        <taxon>Actinomycetes</taxon>
        <taxon>Bifidobacteriales</taxon>
        <taxon>Bifidobacteriaceae</taxon>
        <taxon>Bifidobacterium</taxon>
    </lineage>
</organism>